<dbReference type="RefSeq" id="WP_379835293.1">
    <property type="nucleotide sequence ID" value="NZ_JBHRYQ010000001.1"/>
</dbReference>
<name>A0ABV7YSH7_9BACT</name>
<feature type="signal peptide" evidence="1">
    <location>
        <begin position="1"/>
        <end position="18"/>
    </location>
</feature>
<dbReference type="InterPro" id="IPR006626">
    <property type="entry name" value="PbH1"/>
</dbReference>
<dbReference type="InterPro" id="IPR032530">
    <property type="entry name" value="DUF4957"/>
</dbReference>
<dbReference type="InterPro" id="IPR039513">
    <property type="entry name" value="PL-6"/>
</dbReference>
<keyword evidence="3" id="KW-0456">Lyase</keyword>
<protein>
    <submittedName>
        <fullName evidence="3">Polysaccharide lyase 6 family protein</fullName>
    </submittedName>
</protein>
<sequence>MKKLLVLISIFLSFETLASDILVKNQSELESAIKTVKPGDAIVMANGDWRNIEILLETNGTAKSPITLRAQQKGKVTISGESNLRIAGNYLNVEGLVFKNGNSPTSEIIAFRKDSKKLAYNSRLTEVVIDNFNGPERNNVEAWVVLFGRNNRVDHCQFINKRNQGVTLTVRLDTDESAENKHQIDHNYFGYRQNLGSNGGETLRIGTSHNSMKNSQSIVEYNYFDKCNGEHEIISNKSNQNTYRFNTFFECKGTLTMRHGNETWVEGNVLIGNGVAFTGGIRVINEKQTVINNYCEGLTGNRFRGALTIMNGVPNSPLNRYVSVKESNVTNNTFVDCTHIELGAGNDKERSESPQTSTIKNNLFYSNGSPQHFGVYADLSGISFENNVVNKTTTFPSKTGFKVEDVKLNTLPNGTKCAKGIGAEIKEAVASKENTGVKWYSKNTESTEKANIIKAQPGLNTLFDAVKNSKSGDIIELTDGEYNHTKVIHLSHPITVRGTKGSIVTFETNNLFVIENEGGLRLVNLTIDGKISNDSPLNAVITTSKYSMNKNYNLFVDNCTVKNLTANNFFNFFKVATSTFADTVSITNSSFSKISGDVLALNKEGDEIGIYNAETIIIDNCDFTDIEGAAIIFYRGGSDESTTAGYMTINHSEFKNVGLGKKNASKAALDLVGLQNLDIKNSIFEKSSAIKMLLTVGEPKAEVHHNVFNQSSDFEIKGEGFSEKENSKNIASNTKVMGDDKLSIGRK</sequence>
<dbReference type="InterPro" id="IPR012334">
    <property type="entry name" value="Pectin_lyas_fold"/>
</dbReference>
<proteinExistence type="predicted"/>
<dbReference type="CDD" id="cd14251">
    <property type="entry name" value="PL-6"/>
    <property type="match status" value="1"/>
</dbReference>
<dbReference type="SMART" id="SM00710">
    <property type="entry name" value="PbH1"/>
    <property type="match status" value="7"/>
</dbReference>
<feature type="domain" description="DUF4957" evidence="2">
    <location>
        <begin position="480"/>
        <end position="597"/>
    </location>
</feature>
<feature type="chain" id="PRO_5046241387" evidence="1">
    <location>
        <begin position="19"/>
        <end position="747"/>
    </location>
</feature>
<evidence type="ECO:0000259" key="2">
    <source>
        <dbReference type="Pfam" id="PF16318"/>
    </source>
</evidence>
<dbReference type="Pfam" id="PF16318">
    <property type="entry name" value="DUF4957"/>
    <property type="match status" value="1"/>
</dbReference>
<gene>
    <name evidence="3" type="ORF">ACFOOI_03920</name>
</gene>
<dbReference type="EMBL" id="JBHRYQ010000001">
    <property type="protein sequence ID" value="MFC3809792.1"/>
    <property type="molecule type" value="Genomic_DNA"/>
</dbReference>
<organism evidence="3 4">
    <name type="scientific">Lacihabitans lacunae</name>
    <dbReference type="NCBI Taxonomy" id="1028214"/>
    <lineage>
        <taxon>Bacteria</taxon>
        <taxon>Pseudomonadati</taxon>
        <taxon>Bacteroidota</taxon>
        <taxon>Cytophagia</taxon>
        <taxon>Cytophagales</taxon>
        <taxon>Leadbetterellaceae</taxon>
        <taxon>Lacihabitans</taxon>
    </lineage>
</organism>
<keyword evidence="4" id="KW-1185">Reference proteome</keyword>
<evidence type="ECO:0000256" key="1">
    <source>
        <dbReference type="SAM" id="SignalP"/>
    </source>
</evidence>
<keyword evidence="1" id="KW-0732">Signal</keyword>
<dbReference type="GO" id="GO:0016829">
    <property type="term" value="F:lyase activity"/>
    <property type="evidence" value="ECO:0007669"/>
    <property type="project" value="UniProtKB-KW"/>
</dbReference>
<dbReference type="Pfam" id="PF14592">
    <property type="entry name" value="Chondroitinas_B"/>
    <property type="match status" value="1"/>
</dbReference>
<reference evidence="4" key="1">
    <citation type="journal article" date="2019" name="Int. J. Syst. Evol. Microbiol.">
        <title>The Global Catalogue of Microorganisms (GCM) 10K type strain sequencing project: providing services to taxonomists for standard genome sequencing and annotation.</title>
        <authorList>
            <consortium name="The Broad Institute Genomics Platform"/>
            <consortium name="The Broad Institute Genome Sequencing Center for Infectious Disease"/>
            <person name="Wu L."/>
            <person name="Ma J."/>
        </authorList>
    </citation>
    <scope>NUCLEOTIDE SEQUENCE [LARGE SCALE GENOMIC DNA]</scope>
    <source>
        <strain evidence="4">CECT 7956</strain>
    </source>
</reference>
<comment type="caution">
    <text evidence="3">The sequence shown here is derived from an EMBL/GenBank/DDBJ whole genome shotgun (WGS) entry which is preliminary data.</text>
</comment>
<dbReference type="SUPFAM" id="SSF51126">
    <property type="entry name" value="Pectin lyase-like"/>
    <property type="match status" value="2"/>
</dbReference>
<dbReference type="Gene3D" id="2.160.20.10">
    <property type="entry name" value="Single-stranded right-handed beta-helix, Pectin lyase-like"/>
    <property type="match status" value="2"/>
</dbReference>
<accession>A0ABV7YSH7</accession>
<evidence type="ECO:0000313" key="3">
    <source>
        <dbReference type="EMBL" id="MFC3809792.1"/>
    </source>
</evidence>
<evidence type="ECO:0000313" key="4">
    <source>
        <dbReference type="Proteomes" id="UP001595616"/>
    </source>
</evidence>
<dbReference type="InterPro" id="IPR011050">
    <property type="entry name" value="Pectin_lyase_fold/virulence"/>
</dbReference>
<dbReference type="Proteomes" id="UP001595616">
    <property type="component" value="Unassembled WGS sequence"/>
</dbReference>